<feature type="domain" description="PH" evidence="1">
    <location>
        <begin position="5"/>
        <end position="99"/>
    </location>
</feature>
<reference evidence="2" key="1">
    <citation type="submission" date="2023-01" db="EMBL/GenBank/DDBJ databases">
        <title>Metagenome sequencing of chrysophaentin producing Chrysophaeum taylorii.</title>
        <authorList>
            <person name="Davison J."/>
            <person name="Bewley C."/>
        </authorList>
    </citation>
    <scope>NUCLEOTIDE SEQUENCE</scope>
    <source>
        <strain evidence="2">NIES-1699</strain>
    </source>
</reference>
<dbReference type="InterPro" id="IPR011993">
    <property type="entry name" value="PH-like_dom_sf"/>
</dbReference>
<protein>
    <recommendedName>
        <fullName evidence="1">PH domain-containing protein</fullName>
    </recommendedName>
</protein>
<evidence type="ECO:0000313" key="2">
    <source>
        <dbReference type="EMBL" id="KAJ8605894.1"/>
    </source>
</evidence>
<dbReference type="InterPro" id="IPR001849">
    <property type="entry name" value="PH_domain"/>
</dbReference>
<dbReference type="SUPFAM" id="SSF50729">
    <property type="entry name" value="PH domain-like"/>
    <property type="match status" value="1"/>
</dbReference>
<dbReference type="PROSITE" id="PS50003">
    <property type="entry name" value="PH_DOMAIN"/>
    <property type="match status" value="1"/>
</dbReference>
<comment type="caution">
    <text evidence="2">The sequence shown here is derived from an EMBL/GenBank/DDBJ whole genome shotgun (WGS) entry which is preliminary data.</text>
</comment>
<dbReference type="Gene3D" id="2.30.29.30">
    <property type="entry name" value="Pleckstrin-homology domain (PH domain)/Phosphotyrosine-binding domain (PTB)"/>
    <property type="match status" value="1"/>
</dbReference>
<sequence>MADEIVHIHGYLHKLTKEGTWQKRWFETNGCFLTYYKSKRMTKLLAALSLPQVGDIKLVVDSQDEGLFSITLHQRTYMLKAPTKADAERWVQTLLLLKNQPAEAPAAAASKPAEEAEWSKSQPRFCCCCRR</sequence>
<name>A0AAD7UJ45_9STRA</name>
<dbReference type="EMBL" id="JAQMWT010000309">
    <property type="protein sequence ID" value="KAJ8605894.1"/>
    <property type="molecule type" value="Genomic_DNA"/>
</dbReference>
<gene>
    <name evidence="2" type="ORF">CTAYLR_000612</name>
</gene>
<evidence type="ECO:0000313" key="3">
    <source>
        <dbReference type="Proteomes" id="UP001230188"/>
    </source>
</evidence>
<evidence type="ECO:0000259" key="1">
    <source>
        <dbReference type="PROSITE" id="PS50003"/>
    </source>
</evidence>
<organism evidence="2 3">
    <name type="scientific">Chrysophaeum taylorii</name>
    <dbReference type="NCBI Taxonomy" id="2483200"/>
    <lineage>
        <taxon>Eukaryota</taxon>
        <taxon>Sar</taxon>
        <taxon>Stramenopiles</taxon>
        <taxon>Ochrophyta</taxon>
        <taxon>Pelagophyceae</taxon>
        <taxon>Pelagomonadales</taxon>
        <taxon>Pelagomonadaceae</taxon>
        <taxon>Chrysophaeum</taxon>
    </lineage>
</organism>
<accession>A0AAD7UJ45</accession>
<proteinExistence type="predicted"/>
<dbReference type="Proteomes" id="UP001230188">
    <property type="component" value="Unassembled WGS sequence"/>
</dbReference>
<keyword evidence="3" id="KW-1185">Reference proteome</keyword>
<dbReference type="SMART" id="SM00233">
    <property type="entry name" value="PH"/>
    <property type="match status" value="1"/>
</dbReference>
<dbReference type="AlphaFoldDB" id="A0AAD7UJ45"/>
<dbReference type="Pfam" id="PF00169">
    <property type="entry name" value="PH"/>
    <property type="match status" value="1"/>
</dbReference>